<evidence type="ECO:0000259" key="3">
    <source>
        <dbReference type="SMART" id="SM00973"/>
    </source>
</evidence>
<dbReference type="EMBL" id="JBBPBM010000603">
    <property type="protein sequence ID" value="KAK8493654.1"/>
    <property type="molecule type" value="Genomic_DNA"/>
</dbReference>
<accession>A0ABR2AJS2</accession>
<evidence type="ECO:0000313" key="5">
    <source>
        <dbReference type="Proteomes" id="UP001472677"/>
    </source>
</evidence>
<sequence>MNSDGARCVMDGRASCGGIIRDSLGSWCLGFCKFIGVCSVVEAKLWGVLIGIRCAWNLQIPKFVVEIDSKDAQRLIQSGSRTQGALGVVLHILELGARSWDVQFQYIGREAAAICGFISSSALASPFRLVSRYGRLELLGVSHNVYSLSILINCFCQLGQVDFGYSVLGKMPKLGVEPSVVTFSTLINGLCKQSKIPQAVSLFGEMVEKGKKLIGGHFCPNLAFRSRSRLDYKTKEGRANISSGPNTRLVAEFEFTSSLTATIIIAKQATILGTFGSSFSSFLTDCSEKNEHLQRLGDKISNLTVDELLISVRNRVIPEQPVKKLEKKEPKVPEIVACFAMMTAAKEEEVNSDSATSRVLGPDEISALKWCDIYKLSRIKRIQLGNQLKPSLLGFIINATAASESKIGAKMASDKLLTRGTVIEMVAHSSEFENNVVQEEEQNELAMLDRTSCPLEVRGGPSNKRGKISILIQAPLIPLHWYRMLHILYLSLEISRKLEERGADLDRLHEMEEKDIGALIRYAPGGRLVKQYLGYFPWIKLSATVSPITRTVLKVDLLISSDYIWKDRFHGAAQRWWILVEDTENEHIYHSELFTLTKKMARAEPQKLSFTVPIFEPHPPQYYICVVSDSWFYAEAFYTISFQILKLPKARTTHTELLDLKPLPVTSLANNTYESLHNFSHFNPIQTQIFHVLYHTDNNVLLGAPTGSRKTISAEFAMLHLFNTQPDMKV</sequence>
<evidence type="ECO:0000256" key="1">
    <source>
        <dbReference type="ARBA" id="ARBA00022737"/>
    </source>
</evidence>
<dbReference type="InterPro" id="IPR035892">
    <property type="entry name" value="C2_domain_sf"/>
</dbReference>
<dbReference type="PANTHER" id="PTHR47723">
    <property type="entry name" value="OS05G0353850 PROTEIN"/>
    <property type="match status" value="1"/>
</dbReference>
<feature type="repeat" description="PPR" evidence="2">
    <location>
        <begin position="179"/>
        <end position="213"/>
    </location>
</feature>
<dbReference type="SUPFAM" id="SSF158702">
    <property type="entry name" value="Sec63 N-terminal domain-like"/>
    <property type="match status" value="1"/>
</dbReference>
<dbReference type="Gene3D" id="1.25.40.10">
    <property type="entry name" value="Tetratricopeptide repeat domain"/>
    <property type="match status" value="1"/>
</dbReference>
<dbReference type="InterPro" id="IPR011990">
    <property type="entry name" value="TPR-like_helical_dom_sf"/>
</dbReference>
<dbReference type="SUPFAM" id="SSF81296">
    <property type="entry name" value="E set domains"/>
    <property type="match status" value="1"/>
</dbReference>
<comment type="caution">
    <text evidence="4">The sequence shown here is derived from an EMBL/GenBank/DDBJ whole genome shotgun (WGS) entry which is preliminary data.</text>
</comment>
<dbReference type="Gene3D" id="3.30.420.10">
    <property type="entry name" value="Ribonuclease H-like superfamily/Ribonuclease H"/>
    <property type="match status" value="1"/>
</dbReference>
<evidence type="ECO:0000313" key="4">
    <source>
        <dbReference type="EMBL" id="KAK8493654.1"/>
    </source>
</evidence>
<organism evidence="4 5">
    <name type="scientific">Hibiscus sabdariffa</name>
    <name type="common">roselle</name>
    <dbReference type="NCBI Taxonomy" id="183260"/>
    <lineage>
        <taxon>Eukaryota</taxon>
        <taxon>Viridiplantae</taxon>
        <taxon>Streptophyta</taxon>
        <taxon>Embryophyta</taxon>
        <taxon>Tracheophyta</taxon>
        <taxon>Spermatophyta</taxon>
        <taxon>Magnoliopsida</taxon>
        <taxon>eudicotyledons</taxon>
        <taxon>Gunneridae</taxon>
        <taxon>Pentapetalae</taxon>
        <taxon>rosids</taxon>
        <taxon>malvids</taxon>
        <taxon>Malvales</taxon>
        <taxon>Malvaceae</taxon>
        <taxon>Malvoideae</taxon>
        <taxon>Hibiscus</taxon>
    </lineage>
</organism>
<dbReference type="Pfam" id="PF13456">
    <property type="entry name" value="RVT_3"/>
    <property type="match status" value="1"/>
</dbReference>
<dbReference type="Proteomes" id="UP001472677">
    <property type="component" value="Unassembled WGS sequence"/>
</dbReference>
<dbReference type="SUPFAM" id="SSF52540">
    <property type="entry name" value="P-loop containing nucleoside triphosphate hydrolases"/>
    <property type="match status" value="1"/>
</dbReference>
<dbReference type="SMART" id="SM00973">
    <property type="entry name" value="Sec63"/>
    <property type="match status" value="1"/>
</dbReference>
<dbReference type="Gene3D" id="1.10.3380.10">
    <property type="entry name" value="Sec63 N-terminal domain-like domain"/>
    <property type="match status" value="1"/>
</dbReference>
<protein>
    <recommendedName>
        <fullName evidence="3">SEC63 domain-containing protein</fullName>
    </recommendedName>
</protein>
<feature type="domain" description="SEC63" evidence="3">
    <location>
        <begin position="399"/>
        <end position="642"/>
    </location>
</feature>
<feature type="repeat" description="PPR" evidence="2">
    <location>
        <begin position="144"/>
        <end position="178"/>
    </location>
</feature>
<dbReference type="InterPro" id="IPR053151">
    <property type="entry name" value="RNase_H-like"/>
</dbReference>
<dbReference type="Pfam" id="PF02889">
    <property type="entry name" value="Sec63"/>
    <property type="match status" value="2"/>
</dbReference>
<dbReference type="CDD" id="cd06222">
    <property type="entry name" value="RNase_H_like"/>
    <property type="match status" value="1"/>
</dbReference>
<proteinExistence type="predicted"/>
<reference evidence="4 5" key="1">
    <citation type="journal article" date="2024" name="G3 (Bethesda)">
        <title>Genome assembly of Hibiscus sabdariffa L. provides insights into metabolisms of medicinal natural products.</title>
        <authorList>
            <person name="Kim T."/>
        </authorList>
    </citation>
    <scope>NUCLEOTIDE SEQUENCE [LARGE SCALE GENOMIC DNA]</scope>
    <source>
        <strain evidence="4">TK-2024</strain>
        <tissue evidence="4">Old leaves</tissue>
    </source>
</reference>
<dbReference type="PROSITE" id="PS51375">
    <property type="entry name" value="PPR"/>
    <property type="match status" value="2"/>
</dbReference>
<dbReference type="NCBIfam" id="TIGR00756">
    <property type="entry name" value="PPR"/>
    <property type="match status" value="2"/>
</dbReference>
<dbReference type="InterPro" id="IPR044730">
    <property type="entry name" value="RNase_H-like_dom_plant"/>
</dbReference>
<gene>
    <name evidence="4" type="ORF">V6N12_038612</name>
</gene>
<dbReference type="Gene3D" id="1.10.150.20">
    <property type="entry name" value="5' to 3' exonuclease, C-terminal subdomain"/>
    <property type="match status" value="1"/>
</dbReference>
<evidence type="ECO:0000256" key="2">
    <source>
        <dbReference type="PROSITE-ProRule" id="PRU00708"/>
    </source>
</evidence>
<dbReference type="InterPro" id="IPR002156">
    <property type="entry name" value="RNaseH_domain"/>
</dbReference>
<dbReference type="InterPro" id="IPR036397">
    <property type="entry name" value="RNaseH_sf"/>
</dbReference>
<keyword evidence="5" id="KW-1185">Reference proteome</keyword>
<dbReference type="InterPro" id="IPR014756">
    <property type="entry name" value="Ig_E-set"/>
</dbReference>
<name>A0ABR2AJS2_9ROSI</name>
<dbReference type="InterPro" id="IPR027417">
    <property type="entry name" value="P-loop_NTPase"/>
</dbReference>
<dbReference type="InterPro" id="IPR004179">
    <property type="entry name" value="Sec63-dom"/>
</dbReference>
<dbReference type="Gene3D" id="2.60.40.150">
    <property type="entry name" value="C2 domain"/>
    <property type="match status" value="1"/>
</dbReference>
<dbReference type="PANTHER" id="PTHR47723:SF19">
    <property type="entry name" value="POLYNUCLEOTIDYL TRANSFERASE, RIBONUCLEASE H-LIKE SUPERFAMILY PROTEIN"/>
    <property type="match status" value="1"/>
</dbReference>
<dbReference type="Gene3D" id="3.40.50.300">
    <property type="entry name" value="P-loop containing nucleotide triphosphate hydrolases"/>
    <property type="match status" value="1"/>
</dbReference>
<dbReference type="Pfam" id="PF13041">
    <property type="entry name" value="PPR_2"/>
    <property type="match status" value="1"/>
</dbReference>
<dbReference type="InterPro" id="IPR002885">
    <property type="entry name" value="PPR_rpt"/>
</dbReference>
<keyword evidence="1" id="KW-0677">Repeat</keyword>